<dbReference type="RefSeq" id="WP_211873466.1">
    <property type="nucleotide sequence ID" value="NZ_JAAEDH010000005.1"/>
</dbReference>
<dbReference type="Proteomes" id="UP001196068">
    <property type="component" value="Unassembled WGS sequence"/>
</dbReference>
<reference evidence="2" key="2">
    <citation type="journal article" date="2021" name="Syst. Appl. Microbiol.">
        <title>Roseomonas hellenica sp. nov., isolated from roots of wild-growing Alkanna tinctoria.</title>
        <authorList>
            <person name="Rat A."/>
            <person name="Naranjo H.D."/>
            <person name="Lebbe L."/>
            <person name="Cnockaert M."/>
            <person name="Krigas N."/>
            <person name="Grigoriadou K."/>
            <person name="Maloupa E."/>
            <person name="Willems A."/>
        </authorList>
    </citation>
    <scope>NUCLEOTIDE SEQUENCE</scope>
    <source>
        <strain evidence="2">LMG 28251</strain>
    </source>
</reference>
<feature type="domain" description="YcaO" evidence="1">
    <location>
        <begin position="52"/>
        <end position="440"/>
    </location>
</feature>
<name>A0AAF1KNI7_9PROT</name>
<keyword evidence="3" id="KW-1185">Reference proteome</keyword>
<dbReference type="PANTHER" id="PTHR37809:SF1">
    <property type="entry name" value="RIBOSOMAL PROTEIN S12 METHYLTHIOTRANSFERASE ACCESSORY FACTOR YCAO"/>
    <property type="match status" value="1"/>
</dbReference>
<protein>
    <submittedName>
        <fullName evidence="2">YcaO-like family protein</fullName>
    </submittedName>
</protein>
<evidence type="ECO:0000313" key="2">
    <source>
        <dbReference type="EMBL" id="MBR0654643.1"/>
    </source>
</evidence>
<dbReference type="EMBL" id="JAAEDH010000005">
    <property type="protein sequence ID" value="MBR0654643.1"/>
    <property type="molecule type" value="Genomic_DNA"/>
</dbReference>
<reference evidence="2" key="1">
    <citation type="submission" date="2020-01" db="EMBL/GenBank/DDBJ databases">
        <authorList>
            <person name="Rat A."/>
        </authorList>
    </citation>
    <scope>NUCLEOTIDE SEQUENCE</scope>
    <source>
        <strain evidence="2">LMG 28251</strain>
    </source>
</reference>
<comment type="caution">
    <text evidence="2">The sequence shown here is derived from an EMBL/GenBank/DDBJ whole genome shotgun (WGS) entry which is preliminary data.</text>
</comment>
<sequence length="488" mass="52495">MTLDAVAQAFRDSLAGLGELTVFRIDALDRTGIPVVQANLIAPGKPATTGYGYGFSAIQAEVGALGELCEEIHAEQQVERITPIRGSYAALSAKRPVIDPLTLCLPAGSHYTADMTLDWTEARRWTDGETTLLPVEWVAAYGYQMVHGPAQLITPITSGLGAGLDLEHAIAHGIMEALQRDGNVVGFRALDQGLVVEPDSVPEPEVRALLAKLSALDIDVTIKLASTDFGISNLYVVGPDRGGPAVPIQVTSCGEAAHPDRDRALRKALLEFCGSRARKAATHGPIELLLRHLPESYTAPQLALLDVEEEEPRALAAMTAWLDDDAAALQARLADTVFSESSRQKLSDLPSAPVPTSVATLDLLTSRLAAEGLEVFYVDCSPPGDPVRVVKVVVPGLEAETMSYHRIGWRGVRRLRARQDPLVVDAPRAGAKRVLLRPEDEARSGGPAWFDAALADRLVGSLYPLYREPGTFSAQRERLRRKGLPVPA</sequence>
<proteinExistence type="predicted"/>
<dbReference type="InterPro" id="IPR003776">
    <property type="entry name" value="YcaO-like_dom"/>
</dbReference>
<dbReference type="AlphaFoldDB" id="A0AAF1KNI7"/>
<dbReference type="Pfam" id="PF02624">
    <property type="entry name" value="YcaO"/>
    <property type="match status" value="1"/>
</dbReference>
<evidence type="ECO:0000313" key="3">
    <source>
        <dbReference type="Proteomes" id="UP001196068"/>
    </source>
</evidence>
<dbReference type="Gene3D" id="3.30.160.660">
    <property type="match status" value="1"/>
</dbReference>
<dbReference type="Gene3D" id="3.30.40.250">
    <property type="match status" value="1"/>
</dbReference>
<accession>A0AAF1KNI7</accession>
<dbReference type="PROSITE" id="PS51664">
    <property type="entry name" value="YCAO"/>
    <property type="match status" value="1"/>
</dbReference>
<gene>
    <name evidence="2" type="ORF">GXW79_06085</name>
</gene>
<dbReference type="PANTHER" id="PTHR37809">
    <property type="entry name" value="RIBOSOMAL PROTEIN S12 METHYLTHIOTRANSFERASE ACCESSORY FACTOR YCAO"/>
    <property type="match status" value="1"/>
</dbReference>
<organism evidence="2 3">
    <name type="scientific">Plastoroseomonas arctica</name>
    <dbReference type="NCBI Taxonomy" id="1509237"/>
    <lineage>
        <taxon>Bacteria</taxon>
        <taxon>Pseudomonadati</taxon>
        <taxon>Pseudomonadota</taxon>
        <taxon>Alphaproteobacteria</taxon>
        <taxon>Acetobacterales</taxon>
        <taxon>Acetobacteraceae</taxon>
        <taxon>Plastoroseomonas</taxon>
    </lineage>
</organism>
<evidence type="ECO:0000259" key="1">
    <source>
        <dbReference type="PROSITE" id="PS51664"/>
    </source>
</evidence>
<dbReference type="Gene3D" id="3.30.1330.230">
    <property type="match status" value="1"/>
</dbReference>